<keyword evidence="2" id="KW-1185">Reference proteome</keyword>
<dbReference type="Proteomes" id="UP000291084">
    <property type="component" value="Chromosome 8"/>
</dbReference>
<evidence type="ECO:0000313" key="2">
    <source>
        <dbReference type="Proteomes" id="UP000291084"/>
    </source>
</evidence>
<reference evidence="1 2" key="1">
    <citation type="journal article" date="2015" name="Sci. Rep.">
        <title>The power of single molecule real-time sequencing technology in the de novo assembly of a eukaryotic genome.</title>
        <authorList>
            <person name="Sakai H."/>
            <person name="Naito K."/>
            <person name="Ogiso-Tanaka E."/>
            <person name="Takahashi Y."/>
            <person name="Iseki K."/>
            <person name="Muto C."/>
            <person name="Satou K."/>
            <person name="Teruya K."/>
            <person name="Shiroma A."/>
            <person name="Shimoji M."/>
            <person name="Hirano T."/>
            <person name="Itoh T."/>
            <person name="Kaga A."/>
            <person name="Tomooka N."/>
        </authorList>
    </citation>
    <scope>NUCLEOTIDE SEQUENCE [LARGE SCALE GENOMIC DNA]</scope>
    <source>
        <strain evidence="2">cv. Shumari</strain>
    </source>
</reference>
<protein>
    <submittedName>
        <fullName evidence="1">Uncharacterized protein</fullName>
    </submittedName>
</protein>
<proteinExistence type="predicted"/>
<dbReference type="AlphaFoldDB" id="A0A0S3SQZ4"/>
<evidence type="ECO:0000313" key="1">
    <source>
        <dbReference type="EMBL" id="BAT95226.1"/>
    </source>
</evidence>
<organism evidence="1 2">
    <name type="scientific">Vigna angularis var. angularis</name>
    <dbReference type="NCBI Taxonomy" id="157739"/>
    <lineage>
        <taxon>Eukaryota</taxon>
        <taxon>Viridiplantae</taxon>
        <taxon>Streptophyta</taxon>
        <taxon>Embryophyta</taxon>
        <taxon>Tracheophyta</taxon>
        <taxon>Spermatophyta</taxon>
        <taxon>Magnoliopsida</taxon>
        <taxon>eudicotyledons</taxon>
        <taxon>Gunneridae</taxon>
        <taxon>Pentapetalae</taxon>
        <taxon>rosids</taxon>
        <taxon>fabids</taxon>
        <taxon>Fabales</taxon>
        <taxon>Fabaceae</taxon>
        <taxon>Papilionoideae</taxon>
        <taxon>50 kb inversion clade</taxon>
        <taxon>NPAAA clade</taxon>
        <taxon>indigoferoid/millettioid clade</taxon>
        <taxon>Phaseoleae</taxon>
        <taxon>Vigna</taxon>
    </lineage>
</organism>
<name>A0A0S3SQZ4_PHAAN</name>
<sequence length="102" mass="11272">MVIWKFSYLGGNCVCVAEIMWDKVQLNHGAWTSTPLSRRSGAVIISYSFWPLVMAEEIKGPTRPPQIRQSIPSLETPRSSITATSMVVPFAATTHKHPKSGT</sequence>
<accession>A0A0S3SQZ4</accession>
<gene>
    <name evidence="1" type="primary">Vigan.08G190700</name>
    <name evidence="1" type="ORF">VIGAN_08190700</name>
</gene>
<dbReference type="EMBL" id="AP015041">
    <property type="protein sequence ID" value="BAT95226.1"/>
    <property type="molecule type" value="Genomic_DNA"/>
</dbReference>